<sequence length="233" mass="25275">MERDAPDTTRPDDESPAYGLRQFSGLFFDVGAPLVAYYALRLLGATEWVALLVATVVAGVRITWVAVRTRQVTWFAGVMLAVFGVGLALSFVDGDPRFLLVTDSFTTAMVGLVFLASLLTGKPLTLSAFQTSQPQKAREMEEFYRTIPPVRRTFRVSAVVWGVGLLLLAIVRIPLIYLLPLDVMVGLSTGLLVAVIVGLSIWNGWYGARTGPRAQAWAEANLGESTEGRPAVA</sequence>
<feature type="transmembrane region" description="Helical" evidence="1">
    <location>
        <begin position="35"/>
        <end position="60"/>
    </location>
</feature>
<name>A0ABU8N8R0_9PSEU</name>
<organism evidence="2 3">
    <name type="scientific">Actinomycetospora aeridis</name>
    <dbReference type="NCBI Taxonomy" id="3129231"/>
    <lineage>
        <taxon>Bacteria</taxon>
        <taxon>Bacillati</taxon>
        <taxon>Actinomycetota</taxon>
        <taxon>Actinomycetes</taxon>
        <taxon>Pseudonocardiales</taxon>
        <taxon>Pseudonocardiaceae</taxon>
        <taxon>Actinomycetospora</taxon>
    </lineage>
</organism>
<reference evidence="2 3" key="1">
    <citation type="submission" date="2024-03" db="EMBL/GenBank/DDBJ databases">
        <title>Actinomycetospora sp. OC33-EN06, a novel actinomycete isolated from wild orchid (Aerides multiflora).</title>
        <authorList>
            <person name="Suriyachadkun C."/>
        </authorList>
    </citation>
    <scope>NUCLEOTIDE SEQUENCE [LARGE SCALE GENOMIC DNA]</scope>
    <source>
        <strain evidence="2 3">OC33-EN06</strain>
    </source>
</reference>
<accession>A0ABU8N8R0</accession>
<keyword evidence="1" id="KW-1133">Transmembrane helix</keyword>
<feature type="transmembrane region" description="Helical" evidence="1">
    <location>
        <begin position="185"/>
        <end position="205"/>
    </location>
</feature>
<protein>
    <submittedName>
        <fullName evidence="2">VC0807 family protein</fullName>
    </submittedName>
</protein>
<keyword evidence="3" id="KW-1185">Reference proteome</keyword>
<proteinExistence type="predicted"/>
<evidence type="ECO:0000313" key="3">
    <source>
        <dbReference type="Proteomes" id="UP001370100"/>
    </source>
</evidence>
<feature type="transmembrane region" description="Helical" evidence="1">
    <location>
        <begin position="158"/>
        <end position="179"/>
    </location>
</feature>
<dbReference type="Proteomes" id="UP001370100">
    <property type="component" value="Unassembled WGS sequence"/>
</dbReference>
<evidence type="ECO:0000256" key="1">
    <source>
        <dbReference type="SAM" id="Phobius"/>
    </source>
</evidence>
<keyword evidence="1" id="KW-0472">Membrane</keyword>
<feature type="transmembrane region" description="Helical" evidence="1">
    <location>
        <begin position="72"/>
        <end position="92"/>
    </location>
</feature>
<dbReference type="RefSeq" id="WP_337715653.1">
    <property type="nucleotide sequence ID" value="NZ_JBBEGL010000005.1"/>
</dbReference>
<evidence type="ECO:0000313" key="2">
    <source>
        <dbReference type="EMBL" id="MEJ2888783.1"/>
    </source>
</evidence>
<dbReference type="EMBL" id="JBBEGL010000005">
    <property type="protein sequence ID" value="MEJ2888783.1"/>
    <property type="molecule type" value="Genomic_DNA"/>
</dbReference>
<dbReference type="NCBIfam" id="NF041646">
    <property type="entry name" value="VC0807_fam"/>
    <property type="match status" value="1"/>
</dbReference>
<comment type="caution">
    <text evidence="2">The sequence shown here is derived from an EMBL/GenBank/DDBJ whole genome shotgun (WGS) entry which is preliminary data.</text>
</comment>
<gene>
    <name evidence="2" type="ORF">WCD41_20155</name>
</gene>
<feature type="transmembrane region" description="Helical" evidence="1">
    <location>
        <begin position="98"/>
        <end position="119"/>
    </location>
</feature>
<keyword evidence="1" id="KW-0812">Transmembrane</keyword>